<dbReference type="GO" id="GO:0015606">
    <property type="term" value="F:spermidine transmembrane transporter activity"/>
    <property type="evidence" value="ECO:0007669"/>
    <property type="project" value="TreeGrafter"/>
</dbReference>
<keyword evidence="5 7" id="KW-1133">Transmembrane helix</keyword>
<dbReference type="OrthoDB" id="6132759at2759"/>
<evidence type="ECO:0000256" key="4">
    <source>
        <dbReference type="ARBA" id="ARBA00022692"/>
    </source>
</evidence>
<feature type="transmembrane region" description="Helical" evidence="7">
    <location>
        <begin position="69"/>
        <end position="91"/>
    </location>
</feature>
<dbReference type="InterPro" id="IPR001734">
    <property type="entry name" value="Na/solute_symporter"/>
</dbReference>
<dbReference type="PROSITE" id="PS50283">
    <property type="entry name" value="NA_SOLUT_SYMP_3"/>
    <property type="match status" value="1"/>
</dbReference>
<dbReference type="GO" id="GO:0005886">
    <property type="term" value="C:plasma membrane"/>
    <property type="evidence" value="ECO:0007669"/>
    <property type="project" value="TreeGrafter"/>
</dbReference>
<comment type="caution">
    <text evidence="8">The sequence shown here is derived from an EMBL/GenBank/DDBJ whole genome shotgun (WGS) entry which is preliminary data.</text>
</comment>
<comment type="similarity">
    <text evidence="2">Belongs to the sodium:solute symporter (SSF) (TC 2.A.21) family.</text>
</comment>
<feature type="transmembrane region" description="Helical" evidence="7">
    <location>
        <begin position="30"/>
        <end position="49"/>
    </location>
</feature>
<organism evidence="8 9">
    <name type="scientific">Catenaria anguillulae PL171</name>
    <dbReference type="NCBI Taxonomy" id="765915"/>
    <lineage>
        <taxon>Eukaryota</taxon>
        <taxon>Fungi</taxon>
        <taxon>Fungi incertae sedis</taxon>
        <taxon>Blastocladiomycota</taxon>
        <taxon>Blastocladiomycetes</taxon>
        <taxon>Blastocladiales</taxon>
        <taxon>Catenariaceae</taxon>
        <taxon>Catenaria</taxon>
    </lineage>
</organism>
<dbReference type="PANTHER" id="PTHR48086">
    <property type="entry name" value="SODIUM/PROLINE SYMPORTER-RELATED"/>
    <property type="match status" value="1"/>
</dbReference>
<name>A0A1Y2I1M2_9FUNG</name>
<proteinExistence type="inferred from homology"/>
<evidence type="ECO:0000313" key="9">
    <source>
        <dbReference type="Proteomes" id="UP000193411"/>
    </source>
</evidence>
<dbReference type="AlphaFoldDB" id="A0A1Y2I1M2"/>
<dbReference type="Gene3D" id="1.20.1730.10">
    <property type="entry name" value="Sodium/glucose cotransporter"/>
    <property type="match status" value="1"/>
</dbReference>
<comment type="subcellular location">
    <subcellularLocation>
        <location evidence="1">Membrane</location>
        <topology evidence="1">Multi-pass membrane protein</topology>
    </subcellularLocation>
</comment>
<dbReference type="InterPro" id="IPR038377">
    <property type="entry name" value="Na/Glc_symporter_sf"/>
</dbReference>
<reference evidence="8 9" key="1">
    <citation type="submission" date="2016-07" db="EMBL/GenBank/DDBJ databases">
        <title>Pervasive Adenine N6-methylation of Active Genes in Fungi.</title>
        <authorList>
            <consortium name="DOE Joint Genome Institute"/>
            <person name="Mondo S.J."/>
            <person name="Dannebaum R.O."/>
            <person name="Kuo R.C."/>
            <person name="Labutti K."/>
            <person name="Haridas S."/>
            <person name="Kuo A."/>
            <person name="Salamov A."/>
            <person name="Ahrendt S.R."/>
            <person name="Lipzen A."/>
            <person name="Sullivan W."/>
            <person name="Andreopoulos W.B."/>
            <person name="Clum A."/>
            <person name="Lindquist E."/>
            <person name="Daum C."/>
            <person name="Ramamoorthy G.K."/>
            <person name="Gryganskyi A."/>
            <person name="Culley D."/>
            <person name="Magnuson J.K."/>
            <person name="James T.Y."/>
            <person name="O'Malley M.A."/>
            <person name="Stajich J.E."/>
            <person name="Spatafora J.W."/>
            <person name="Visel A."/>
            <person name="Grigoriev I.V."/>
        </authorList>
    </citation>
    <scope>NUCLEOTIDE SEQUENCE [LARGE SCALE GENOMIC DNA]</scope>
    <source>
        <strain evidence="8 9">PL171</strain>
    </source>
</reference>
<keyword evidence="3" id="KW-0813">Transport</keyword>
<dbReference type="EMBL" id="MCFL01000002">
    <property type="protein sequence ID" value="ORZ40766.1"/>
    <property type="molecule type" value="Genomic_DNA"/>
</dbReference>
<dbReference type="PANTHER" id="PTHR48086:SF10">
    <property type="entry name" value="AGR155CP"/>
    <property type="match status" value="1"/>
</dbReference>
<accession>A0A1Y2I1M2</accession>
<sequence>MLAFAGERVQAMLPRPLSLSDFVRWRYGSAVQYFVAFILVVNTLIGLMSEFSTMSSIWHSFVKATPYPIVVVIGVATLAYTAYGGLLISIVTDQFQGVFATGLLLILVGYLAIWFPRDLPPFPHDQLGATAAGWNTVFTLPTSMIASSFFSEAMWQRVWAAESRTALHRGAMLAAILISLAIGVLGLTGLLSTWAFDLHPSVDSDSPMANLYTFYVLGDNQYSWVGALIIVLAVTMNMSAIDSAMNALTCIISANFFRNKSLSFTRVLVIALSVPMIVVAAHPSRMVCGGHGGQTDTT</sequence>
<gene>
    <name evidence="8" type="ORF">BCR44DRAFT_1099857</name>
</gene>
<evidence type="ECO:0000256" key="1">
    <source>
        <dbReference type="ARBA" id="ARBA00004141"/>
    </source>
</evidence>
<evidence type="ECO:0000256" key="3">
    <source>
        <dbReference type="ARBA" id="ARBA00022448"/>
    </source>
</evidence>
<evidence type="ECO:0000256" key="6">
    <source>
        <dbReference type="ARBA" id="ARBA00023136"/>
    </source>
</evidence>
<dbReference type="STRING" id="765915.A0A1Y2I1M2"/>
<feature type="transmembrane region" description="Helical" evidence="7">
    <location>
        <begin position="127"/>
        <end position="150"/>
    </location>
</feature>
<feature type="transmembrane region" description="Helical" evidence="7">
    <location>
        <begin position="222"/>
        <end position="241"/>
    </location>
</feature>
<dbReference type="InterPro" id="IPR050277">
    <property type="entry name" value="Sodium:Solute_Symporter"/>
</dbReference>
<evidence type="ECO:0000256" key="5">
    <source>
        <dbReference type="ARBA" id="ARBA00022989"/>
    </source>
</evidence>
<feature type="transmembrane region" description="Helical" evidence="7">
    <location>
        <begin position="262"/>
        <end position="281"/>
    </location>
</feature>
<protein>
    <submittedName>
        <fullName evidence="8">Uncharacterized protein</fullName>
    </submittedName>
</protein>
<evidence type="ECO:0000313" key="8">
    <source>
        <dbReference type="EMBL" id="ORZ40766.1"/>
    </source>
</evidence>
<keyword evidence="9" id="KW-1185">Reference proteome</keyword>
<keyword evidence="6 7" id="KW-0472">Membrane</keyword>
<feature type="transmembrane region" description="Helical" evidence="7">
    <location>
        <begin position="171"/>
        <end position="196"/>
    </location>
</feature>
<dbReference type="Proteomes" id="UP000193411">
    <property type="component" value="Unassembled WGS sequence"/>
</dbReference>
<keyword evidence="4 7" id="KW-0812">Transmembrane</keyword>
<feature type="transmembrane region" description="Helical" evidence="7">
    <location>
        <begin position="98"/>
        <end position="115"/>
    </location>
</feature>
<evidence type="ECO:0000256" key="2">
    <source>
        <dbReference type="ARBA" id="ARBA00006434"/>
    </source>
</evidence>
<evidence type="ECO:0000256" key="7">
    <source>
        <dbReference type="SAM" id="Phobius"/>
    </source>
</evidence>